<dbReference type="InterPro" id="IPR026022">
    <property type="entry name" value="PhoU_dom"/>
</dbReference>
<dbReference type="SUPFAM" id="SSF109755">
    <property type="entry name" value="PhoU-like"/>
    <property type="match status" value="1"/>
</dbReference>
<dbReference type="Pfam" id="PF01895">
    <property type="entry name" value="PhoU"/>
    <property type="match status" value="2"/>
</dbReference>
<keyword evidence="1" id="KW-0813">Transport</keyword>
<keyword evidence="1" id="KW-0592">Phosphate transport</keyword>
<dbReference type="RefSeq" id="WP_330152878.1">
    <property type="nucleotide sequence ID" value="NZ_JAUZMZ010000084.1"/>
</dbReference>
<protein>
    <submittedName>
        <fullName evidence="3">Phosphate signaling complex protein PhoU</fullName>
    </submittedName>
</protein>
<feature type="domain" description="PhoU" evidence="2">
    <location>
        <begin position="18"/>
        <end position="103"/>
    </location>
</feature>
<evidence type="ECO:0000256" key="1">
    <source>
        <dbReference type="ARBA" id="ARBA00022592"/>
    </source>
</evidence>
<dbReference type="NCBIfam" id="TIGR02135">
    <property type="entry name" value="phoU_full"/>
    <property type="match status" value="1"/>
</dbReference>
<dbReference type="InterPro" id="IPR028366">
    <property type="entry name" value="PhoU"/>
</dbReference>
<feature type="domain" description="PhoU" evidence="2">
    <location>
        <begin position="121"/>
        <end position="203"/>
    </location>
</feature>
<dbReference type="Gene3D" id="1.20.58.220">
    <property type="entry name" value="Phosphate transport system protein phou homolog 2, domain 2"/>
    <property type="match status" value="1"/>
</dbReference>
<evidence type="ECO:0000259" key="2">
    <source>
        <dbReference type="Pfam" id="PF01895"/>
    </source>
</evidence>
<dbReference type="PANTHER" id="PTHR42930:SF3">
    <property type="entry name" value="PHOSPHATE-SPECIFIC TRANSPORT SYSTEM ACCESSORY PROTEIN PHOU"/>
    <property type="match status" value="1"/>
</dbReference>
<name>A0ABU7JU75_9NOCA</name>
<dbReference type="PANTHER" id="PTHR42930">
    <property type="entry name" value="PHOSPHATE-SPECIFIC TRANSPORT SYSTEM ACCESSORY PROTEIN PHOU"/>
    <property type="match status" value="1"/>
</dbReference>
<comment type="caution">
    <text evidence="3">The sequence shown here is derived from an EMBL/GenBank/DDBJ whole genome shotgun (WGS) entry which is preliminary data.</text>
</comment>
<organism evidence="3 4">
    <name type="scientific">Rhodococcus chondri</name>
    <dbReference type="NCBI Taxonomy" id="3065941"/>
    <lineage>
        <taxon>Bacteria</taxon>
        <taxon>Bacillati</taxon>
        <taxon>Actinomycetota</taxon>
        <taxon>Actinomycetes</taxon>
        <taxon>Mycobacteriales</taxon>
        <taxon>Nocardiaceae</taxon>
        <taxon>Rhodococcus</taxon>
    </lineage>
</organism>
<dbReference type="Proteomes" id="UP001331936">
    <property type="component" value="Unassembled WGS sequence"/>
</dbReference>
<dbReference type="InterPro" id="IPR038078">
    <property type="entry name" value="PhoU-like_sf"/>
</dbReference>
<gene>
    <name evidence="3" type="primary">phoU</name>
    <name evidence="3" type="ORF">Q8814_15345</name>
</gene>
<reference evidence="3 4" key="1">
    <citation type="submission" date="2023-08" db="EMBL/GenBank/DDBJ databases">
        <authorList>
            <person name="Girao M."/>
            <person name="Carvalho M.F."/>
        </authorList>
    </citation>
    <scope>NUCLEOTIDE SEQUENCE [LARGE SCALE GENOMIC DNA]</scope>
    <source>
        <strain evidence="3 4">CC-R104</strain>
    </source>
</reference>
<proteinExistence type="predicted"/>
<evidence type="ECO:0000313" key="3">
    <source>
        <dbReference type="EMBL" id="MEE2033474.1"/>
    </source>
</evidence>
<keyword evidence="4" id="KW-1185">Reference proteome</keyword>
<sequence>MRALFTQQLDELLGRLGELAELSGQGLALATKALFDTDLDAAQYALDLDEQLEDLQVDCSNRAVKILALQHPVAADLRLVFSAVRISTDLERMGQLTQHIARVARRRFPDRLVNDALRDELTQMAELSAVIAGRLSDAFTDLDVDSIAKIRVVNAELDDVHSRVLSAVEEPSRGGDVATAIDIALIARFYGRFGDQAVDVADRLIFFVTGRRPASAA</sequence>
<evidence type="ECO:0000313" key="4">
    <source>
        <dbReference type="Proteomes" id="UP001331936"/>
    </source>
</evidence>
<accession>A0ABU7JU75</accession>
<dbReference type="EMBL" id="JAUZMZ010000084">
    <property type="protein sequence ID" value="MEE2033474.1"/>
    <property type="molecule type" value="Genomic_DNA"/>
</dbReference>